<keyword evidence="2" id="KW-1185">Reference proteome</keyword>
<accession>A0ABY6IZ49</accession>
<organism evidence="1 2">
    <name type="scientific">Chitinophaga horti</name>
    <dbReference type="NCBI Taxonomy" id="2920382"/>
    <lineage>
        <taxon>Bacteria</taxon>
        <taxon>Pseudomonadati</taxon>
        <taxon>Bacteroidota</taxon>
        <taxon>Chitinophagia</taxon>
        <taxon>Chitinophagales</taxon>
        <taxon>Chitinophagaceae</taxon>
        <taxon>Chitinophaga</taxon>
    </lineage>
</organism>
<dbReference type="RefSeq" id="WP_264279740.1">
    <property type="nucleotide sequence ID" value="NZ_CP107006.1"/>
</dbReference>
<name>A0ABY6IZ49_9BACT</name>
<evidence type="ECO:0008006" key="3">
    <source>
        <dbReference type="Google" id="ProtNLM"/>
    </source>
</evidence>
<sequence>MHLHTNRSLMILVAGPYRSGTNDDPKRIQANVDHMQTVALQLYRRGHLPVLGEWFALPLIHMAGSQQIGDAVFNEIFHPISIQLLDRCDAVLRIGGPSAGADEMVAHAVKKDKLVFLDLQEIPAVLHTN</sequence>
<reference evidence="1" key="1">
    <citation type="submission" date="2022-10" db="EMBL/GenBank/DDBJ databases">
        <title>Chitinophaga sp. nov., isolated from soil.</title>
        <authorList>
            <person name="Jeon C.O."/>
        </authorList>
    </citation>
    <scope>NUCLEOTIDE SEQUENCE</scope>
    <source>
        <strain evidence="1">R8</strain>
    </source>
</reference>
<dbReference type="Gene3D" id="3.40.50.10400">
    <property type="entry name" value="Hypothetical protein PA1492"/>
    <property type="match status" value="1"/>
</dbReference>
<evidence type="ECO:0000313" key="2">
    <source>
        <dbReference type="Proteomes" id="UP001162741"/>
    </source>
</evidence>
<dbReference type="Proteomes" id="UP001162741">
    <property type="component" value="Chromosome"/>
</dbReference>
<dbReference type="EMBL" id="CP107006">
    <property type="protein sequence ID" value="UYQ91284.1"/>
    <property type="molecule type" value="Genomic_DNA"/>
</dbReference>
<evidence type="ECO:0000313" key="1">
    <source>
        <dbReference type="EMBL" id="UYQ91284.1"/>
    </source>
</evidence>
<gene>
    <name evidence="1" type="ORF">MKQ68_14420</name>
</gene>
<proteinExistence type="predicted"/>
<protein>
    <recommendedName>
        <fullName evidence="3">DUF4406 domain-containing protein</fullName>
    </recommendedName>
</protein>